<evidence type="ECO:0000259" key="1">
    <source>
        <dbReference type="Pfam" id="PF03033"/>
    </source>
</evidence>
<dbReference type="AlphaFoldDB" id="A0A5N6DRU0"/>
<name>A0A5N6DRU0_ASPPA</name>
<dbReference type="PANTHER" id="PTHR48050">
    <property type="entry name" value="STEROL 3-BETA-GLUCOSYLTRANSFERASE"/>
    <property type="match status" value="1"/>
</dbReference>
<proteinExistence type="predicted"/>
<dbReference type="VEuPathDB" id="FungiDB:BDV34DRAFT_191534"/>
<dbReference type="InterPro" id="IPR050426">
    <property type="entry name" value="Glycosyltransferase_28"/>
</dbReference>
<sequence length="222" mass="24728">MNCRQERKLTQSTRERFQSSGYGRLDLNLTEQNLARLFARVQISDYPPSAGVPREKPPAPALEEEGAAPVHLNIVIHVIGSRGDIQPFIVIGKTLKAYGHRVQLATHLAFRDRVKENGLEFFNIGGNPQELMLFMVKMQGCYLNSRPSEAEPSNAIDAAWATLSAAAGDHALRLEVQLRDAKSTVFWTGCHCHQLKHSPTRLPVSDDIAPSQPLRILYPILL</sequence>
<dbReference type="GO" id="GO:0005975">
    <property type="term" value="P:carbohydrate metabolic process"/>
    <property type="evidence" value="ECO:0007669"/>
    <property type="project" value="InterPro"/>
</dbReference>
<organism evidence="2 3">
    <name type="scientific">Aspergillus parasiticus</name>
    <dbReference type="NCBI Taxonomy" id="5067"/>
    <lineage>
        <taxon>Eukaryota</taxon>
        <taxon>Fungi</taxon>
        <taxon>Dikarya</taxon>
        <taxon>Ascomycota</taxon>
        <taxon>Pezizomycotina</taxon>
        <taxon>Eurotiomycetes</taxon>
        <taxon>Eurotiomycetidae</taxon>
        <taxon>Eurotiales</taxon>
        <taxon>Aspergillaceae</taxon>
        <taxon>Aspergillus</taxon>
        <taxon>Aspergillus subgen. Circumdati</taxon>
    </lineage>
</organism>
<dbReference type="Gene3D" id="3.40.50.2000">
    <property type="entry name" value="Glycogen Phosphorylase B"/>
    <property type="match status" value="1"/>
</dbReference>
<dbReference type="InterPro" id="IPR004276">
    <property type="entry name" value="GlycoTrans_28_N"/>
</dbReference>
<reference evidence="2 3" key="1">
    <citation type="submission" date="2019-04" db="EMBL/GenBank/DDBJ databases">
        <title>Fungal friends and foes A comparative genomics study of 23 Aspergillus species from section Flavi.</title>
        <authorList>
            <consortium name="DOE Joint Genome Institute"/>
            <person name="Kjaerbolling I."/>
            <person name="Vesth T.C."/>
            <person name="Frisvad J.C."/>
            <person name="Nybo J.L."/>
            <person name="Theobald S."/>
            <person name="Kildgaard S."/>
            <person name="Petersen T.I."/>
            <person name="Kuo A."/>
            <person name="Sato A."/>
            <person name="Lyhne E.K."/>
            <person name="Kogle M.E."/>
            <person name="Wiebenga A."/>
            <person name="Kun R.S."/>
            <person name="Lubbers R.J."/>
            <person name="Makela M.R."/>
            <person name="Barry K."/>
            <person name="Chovatia M."/>
            <person name="Clum A."/>
            <person name="Daum C."/>
            <person name="Haridas S."/>
            <person name="He G."/>
            <person name="LaButti K."/>
            <person name="Lipzen A."/>
            <person name="Mondo S."/>
            <person name="Pangilinan J."/>
            <person name="Riley R."/>
            <person name="Salamov A."/>
            <person name="Simmons B.A."/>
            <person name="Magnuson J.K."/>
            <person name="Henrissat B."/>
            <person name="Mortensen U.H."/>
            <person name="Larsen T.O."/>
            <person name="De vries R.P."/>
            <person name="Grigoriev I.V."/>
            <person name="Machida M."/>
            <person name="Baker S.E."/>
            <person name="Andersen M.R."/>
        </authorList>
    </citation>
    <scope>NUCLEOTIDE SEQUENCE [LARGE SCALE GENOMIC DNA]</scope>
    <source>
        <strain evidence="2 3">CBS 117618</strain>
    </source>
</reference>
<dbReference type="Pfam" id="PF03033">
    <property type="entry name" value="Glyco_transf_28"/>
    <property type="match status" value="1"/>
</dbReference>
<keyword evidence="3" id="KW-1185">Reference proteome</keyword>
<gene>
    <name evidence="2" type="ORF">BDV34DRAFT_191534</name>
</gene>
<evidence type="ECO:0000313" key="2">
    <source>
        <dbReference type="EMBL" id="KAB8207657.1"/>
    </source>
</evidence>
<dbReference type="GO" id="GO:0016758">
    <property type="term" value="F:hexosyltransferase activity"/>
    <property type="evidence" value="ECO:0007669"/>
    <property type="project" value="InterPro"/>
</dbReference>
<dbReference type="SUPFAM" id="SSF53756">
    <property type="entry name" value="UDP-Glycosyltransferase/glycogen phosphorylase"/>
    <property type="match status" value="1"/>
</dbReference>
<accession>A0A5N6DRU0</accession>
<dbReference type="EMBL" id="ML734955">
    <property type="protein sequence ID" value="KAB8207657.1"/>
    <property type="molecule type" value="Genomic_DNA"/>
</dbReference>
<dbReference type="Proteomes" id="UP000326532">
    <property type="component" value="Unassembled WGS sequence"/>
</dbReference>
<protein>
    <recommendedName>
        <fullName evidence="1">Glycosyltransferase family 28 N-terminal domain-containing protein</fullName>
    </recommendedName>
</protein>
<dbReference type="PANTHER" id="PTHR48050:SF13">
    <property type="entry name" value="STEROL 3-BETA-GLUCOSYLTRANSFERASE UGT80A2"/>
    <property type="match status" value="1"/>
</dbReference>
<evidence type="ECO:0000313" key="3">
    <source>
        <dbReference type="Proteomes" id="UP000326532"/>
    </source>
</evidence>
<feature type="domain" description="Glycosyltransferase family 28 N-terminal" evidence="1">
    <location>
        <begin position="74"/>
        <end position="142"/>
    </location>
</feature>